<proteinExistence type="predicted"/>
<organism evidence="2">
    <name type="scientific">viral metagenome</name>
    <dbReference type="NCBI Taxonomy" id="1070528"/>
    <lineage>
        <taxon>unclassified sequences</taxon>
        <taxon>metagenomes</taxon>
        <taxon>organismal metagenomes</taxon>
    </lineage>
</organism>
<evidence type="ECO:0000313" key="2">
    <source>
        <dbReference type="EMBL" id="QHS91779.1"/>
    </source>
</evidence>
<name>A0A6C0BJP2_9ZZZZ</name>
<dbReference type="InterPro" id="IPR029044">
    <property type="entry name" value="Nucleotide-diphossugar_trans"/>
</dbReference>
<protein>
    <recommendedName>
        <fullName evidence="1">Glycosyltransferase 2-like domain-containing protein</fullName>
    </recommendedName>
</protein>
<dbReference type="AlphaFoldDB" id="A0A6C0BJP2"/>
<dbReference type="Pfam" id="PF00535">
    <property type="entry name" value="Glycos_transf_2"/>
    <property type="match status" value="1"/>
</dbReference>
<sequence>MEWIILDDNSDSQQLFDNLSERLPNIRYITQSPGKMGSKLNRLCKEARGKIIVVMDDDDYYRPTRVSSVVEAFQQYPKKKIAGCSKVYMYNVETGDIYVAGPYHNKHALNCTLAFRSTYLYNHSYDDEEPCAVEGRLTNNFTEPMIQLPSNQTILHMIHSSNTFKQKMSINCLEKTNFQLEYFIPNPEIKYYVSELSVSSVPSSE</sequence>
<dbReference type="GO" id="GO:0016758">
    <property type="term" value="F:hexosyltransferase activity"/>
    <property type="evidence" value="ECO:0007669"/>
    <property type="project" value="UniProtKB-ARBA"/>
</dbReference>
<dbReference type="SUPFAM" id="SSF53448">
    <property type="entry name" value="Nucleotide-diphospho-sugar transferases"/>
    <property type="match status" value="1"/>
</dbReference>
<dbReference type="Gene3D" id="3.90.550.10">
    <property type="entry name" value="Spore Coat Polysaccharide Biosynthesis Protein SpsA, Chain A"/>
    <property type="match status" value="1"/>
</dbReference>
<dbReference type="PANTHER" id="PTHR22916:SF3">
    <property type="entry name" value="UDP-GLCNAC:BETAGAL BETA-1,3-N-ACETYLGLUCOSAMINYLTRANSFERASE-LIKE PROTEIN 1"/>
    <property type="match status" value="1"/>
</dbReference>
<dbReference type="EMBL" id="MN739163">
    <property type="protein sequence ID" value="QHS91779.1"/>
    <property type="molecule type" value="Genomic_DNA"/>
</dbReference>
<feature type="domain" description="Glycosyltransferase 2-like" evidence="1">
    <location>
        <begin position="2"/>
        <end position="88"/>
    </location>
</feature>
<dbReference type="PANTHER" id="PTHR22916">
    <property type="entry name" value="GLYCOSYLTRANSFERASE"/>
    <property type="match status" value="1"/>
</dbReference>
<evidence type="ECO:0000259" key="1">
    <source>
        <dbReference type="Pfam" id="PF00535"/>
    </source>
</evidence>
<accession>A0A6C0BJP2</accession>
<dbReference type="InterPro" id="IPR001173">
    <property type="entry name" value="Glyco_trans_2-like"/>
</dbReference>
<reference evidence="2" key="1">
    <citation type="journal article" date="2020" name="Nature">
        <title>Giant virus diversity and host interactions through global metagenomics.</title>
        <authorList>
            <person name="Schulz F."/>
            <person name="Roux S."/>
            <person name="Paez-Espino D."/>
            <person name="Jungbluth S."/>
            <person name="Walsh D.A."/>
            <person name="Denef V.J."/>
            <person name="McMahon K.D."/>
            <person name="Konstantinidis K.T."/>
            <person name="Eloe-Fadrosh E.A."/>
            <person name="Kyrpides N.C."/>
            <person name="Woyke T."/>
        </authorList>
    </citation>
    <scope>NUCLEOTIDE SEQUENCE</scope>
    <source>
        <strain evidence="2">GVMAG-M-3300013006-15</strain>
    </source>
</reference>
<dbReference type="CDD" id="cd00761">
    <property type="entry name" value="Glyco_tranf_GTA_type"/>
    <property type="match status" value="1"/>
</dbReference>